<feature type="compositionally biased region" description="Low complexity" evidence="6">
    <location>
        <begin position="7"/>
        <end position="20"/>
    </location>
</feature>
<sequence length="820" mass="89910">MRDKDATAPAPARQPGPAAAHHLMWNHPHGNGAARTADADAEPPPPAALSLSMPEDDANSASSHDDGSSADETTPAVASSSQNGSAGASGKKRKRTKYQKTSNADRVISPPSCELCKARKVKCDRAEPACSWCARHNRTCVYLERQKPGSRIGFSLELEAKVNRIDALLQSLGRRVEEHIANDHLAVAQAQGLSPALSNHLPSPADGYHPDGARLGPVGAARSTPTARPSLAAPVWDANGGDSHPEGRMPPYAGSNSPSVNNSYAQTYPNSSFSASRRGPSSISAVNDFPPHDIVYTIVDLYFKHCNPWCPILDRKTIFGIFFGSTSLNDPDRVLLHAIVATTLRFLKDPRLSPEMRAHHHAVSRQIVQMYAMENVSIAALRALVILSLDELGTSNGPKGWNLLSLLAQNVKQLGLCEESSVYLSVQSDNVPHTGSIRRVAAGRPDSWIEDEGRRRICWMVYLLDRYATIATTTFDFMLEDRKMQRVLPCSYDLFSRDVPVETRSWISASQPYGTTGYATNKPENLGSFSYHCEILRILSKVHNFLKTPVDITSSADVASWRNTYRSLDGALDGWLRSLPSDYSKISALCHSDPGSRVANWFMLHGAYVTSVVRLHSSAAYPTVRSHLFVPSYYAMQRCLSAVQSLADIARDVFEASGLDNLGPPFVFGLWVAARLLLVHAASIGCPVDPKIEFFIEILGHIGQYWEVANNYAKILSRAVQRGRQGDMNFTAMRRSAHDLATLTSSTRQSGSEPTSTQVTSLSELDNIDIFDFFNYPKLLEPRTGNGQAWQTQGVNGLTGESMRMPDPESDWLGYNSQFQ</sequence>
<feature type="compositionally biased region" description="Polar residues" evidence="6">
    <location>
        <begin position="785"/>
        <end position="796"/>
    </location>
</feature>
<dbReference type="Gene3D" id="4.10.240.10">
    <property type="entry name" value="Zn(2)-C6 fungal-type DNA-binding domain"/>
    <property type="match status" value="1"/>
</dbReference>
<protein>
    <submittedName>
        <fullName evidence="8">C6 transcription factor</fullName>
    </submittedName>
</protein>
<feature type="region of interest" description="Disordered" evidence="6">
    <location>
        <begin position="1"/>
        <end position="103"/>
    </location>
</feature>
<dbReference type="InterPro" id="IPR036864">
    <property type="entry name" value="Zn2-C6_fun-type_DNA-bd_sf"/>
</dbReference>
<dbReference type="PANTHER" id="PTHR47338:SF28">
    <property type="entry name" value="C6 TRANSCRIPTION FACTOR"/>
    <property type="match status" value="1"/>
</dbReference>
<dbReference type="EMBL" id="PXOA01000010">
    <property type="protein sequence ID" value="RFU82084.1"/>
    <property type="molecule type" value="Genomic_DNA"/>
</dbReference>
<evidence type="ECO:0000256" key="1">
    <source>
        <dbReference type="ARBA" id="ARBA00004123"/>
    </source>
</evidence>
<comment type="caution">
    <text evidence="8">The sequence shown here is derived from an EMBL/GenBank/DDBJ whole genome shotgun (WGS) entry which is preliminary data.</text>
</comment>
<dbReference type="GO" id="GO:0003677">
    <property type="term" value="F:DNA binding"/>
    <property type="evidence" value="ECO:0007669"/>
    <property type="project" value="InterPro"/>
</dbReference>
<feature type="compositionally biased region" description="Low complexity" evidence="6">
    <location>
        <begin position="271"/>
        <end position="282"/>
    </location>
</feature>
<dbReference type="SMART" id="SM00066">
    <property type="entry name" value="GAL4"/>
    <property type="match status" value="1"/>
</dbReference>
<keyword evidence="4" id="KW-0804">Transcription</keyword>
<evidence type="ECO:0000259" key="7">
    <source>
        <dbReference type="PROSITE" id="PS50048"/>
    </source>
</evidence>
<feature type="domain" description="Zn(2)-C6 fungal-type" evidence="7">
    <location>
        <begin position="112"/>
        <end position="142"/>
    </location>
</feature>
<dbReference type="STRING" id="490622.A0A395P191"/>
<dbReference type="InterPro" id="IPR050815">
    <property type="entry name" value="TF_fung"/>
</dbReference>
<keyword evidence="2" id="KW-0479">Metal-binding</keyword>
<evidence type="ECO:0000256" key="5">
    <source>
        <dbReference type="ARBA" id="ARBA00023242"/>
    </source>
</evidence>
<dbReference type="OrthoDB" id="5376052at2759"/>
<accession>A0A395P191</accession>
<keyword evidence="5" id="KW-0539">Nucleus</keyword>
<reference evidence="8 9" key="1">
    <citation type="journal article" date="2018" name="PLoS Pathog.">
        <title>Evolution of structural diversity of trichothecenes, a family of toxins produced by plant pathogenic and entomopathogenic fungi.</title>
        <authorList>
            <person name="Proctor R.H."/>
            <person name="McCormick S.P."/>
            <person name="Kim H.S."/>
            <person name="Cardoza R.E."/>
            <person name="Stanley A.M."/>
            <person name="Lindo L."/>
            <person name="Kelly A."/>
            <person name="Brown D.W."/>
            <person name="Lee T."/>
            <person name="Vaughan M.M."/>
            <person name="Alexander N.J."/>
            <person name="Busman M."/>
            <person name="Gutierrez S."/>
        </authorList>
    </citation>
    <scope>NUCLEOTIDE SEQUENCE [LARGE SCALE GENOMIC DNA]</scope>
    <source>
        <strain evidence="8 9">IBT 40837</strain>
    </source>
</reference>
<organism evidence="8 9">
    <name type="scientific">Trichoderma arundinaceum</name>
    <dbReference type="NCBI Taxonomy" id="490622"/>
    <lineage>
        <taxon>Eukaryota</taxon>
        <taxon>Fungi</taxon>
        <taxon>Dikarya</taxon>
        <taxon>Ascomycota</taxon>
        <taxon>Pezizomycotina</taxon>
        <taxon>Sordariomycetes</taxon>
        <taxon>Hypocreomycetidae</taxon>
        <taxon>Hypocreales</taxon>
        <taxon>Hypocreaceae</taxon>
        <taxon>Trichoderma</taxon>
    </lineage>
</organism>
<feature type="region of interest" description="Disordered" evidence="6">
    <location>
        <begin position="196"/>
        <end position="282"/>
    </location>
</feature>
<dbReference type="GO" id="GO:0008270">
    <property type="term" value="F:zinc ion binding"/>
    <property type="evidence" value="ECO:0007669"/>
    <property type="project" value="InterPro"/>
</dbReference>
<feature type="compositionally biased region" description="Low complexity" evidence="6">
    <location>
        <begin position="78"/>
        <end position="89"/>
    </location>
</feature>
<dbReference type="Pfam" id="PF00172">
    <property type="entry name" value="Zn_clus"/>
    <property type="match status" value="1"/>
</dbReference>
<proteinExistence type="predicted"/>
<feature type="region of interest" description="Disordered" evidence="6">
    <location>
        <begin position="785"/>
        <end position="820"/>
    </location>
</feature>
<name>A0A395P191_TRIAR</name>
<evidence type="ECO:0000256" key="2">
    <source>
        <dbReference type="ARBA" id="ARBA00022723"/>
    </source>
</evidence>
<evidence type="ECO:0000256" key="3">
    <source>
        <dbReference type="ARBA" id="ARBA00023015"/>
    </source>
</evidence>
<dbReference type="CDD" id="cd12148">
    <property type="entry name" value="fungal_TF_MHR"/>
    <property type="match status" value="1"/>
</dbReference>
<dbReference type="GO" id="GO:0006351">
    <property type="term" value="P:DNA-templated transcription"/>
    <property type="evidence" value="ECO:0007669"/>
    <property type="project" value="InterPro"/>
</dbReference>
<dbReference type="CDD" id="cd00067">
    <property type="entry name" value="GAL4"/>
    <property type="match status" value="1"/>
</dbReference>
<evidence type="ECO:0000313" key="8">
    <source>
        <dbReference type="EMBL" id="RFU82084.1"/>
    </source>
</evidence>
<dbReference type="InterPro" id="IPR007219">
    <property type="entry name" value="XnlR_reg_dom"/>
</dbReference>
<evidence type="ECO:0000256" key="4">
    <source>
        <dbReference type="ARBA" id="ARBA00023163"/>
    </source>
</evidence>
<keyword evidence="3" id="KW-0805">Transcription regulation</keyword>
<gene>
    <name evidence="8" type="ORF">TARUN_164</name>
</gene>
<dbReference type="AlphaFoldDB" id="A0A395P191"/>
<dbReference type="SUPFAM" id="SSF57701">
    <property type="entry name" value="Zn2/Cys6 DNA-binding domain"/>
    <property type="match status" value="1"/>
</dbReference>
<dbReference type="Proteomes" id="UP000266272">
    <property type="component" value="Unassembled WGS sequence"/>
</dbReference>
<comment type="subcellular location">
    <subcellularLocation>
        <location evidence="1">Nucleus</location>
    </subcellularLocation>
</comment>
<dbReference type="PROSITE" id="PS50048">
    <property type="entry name" value="ZN2_CY6_FUNGAL_2"/>
    <property type="match status" value="1"/>
</dbReference>
<evidence type="ECO:0000256" key="6">
    <source>
        <dbReference type="SAM" id="MobiDB-lite"/>
    </source>
</evidence>
<dbReference type="PANTHER" id="PTHR47338">
    <property type="entry name" value="ZN(II)2CYS6 TRANSCRIPTION FACTOR (EUROFUNG)-RELATED"/>
    <property type="match status" value="1"/>
</dbReference>
<evidence type="ECO:0000313" key="9">
    <source>
        <dbReference type="Proteomes" id="UP000266272"/>
    </source>
</evidence>
<dbReference type="Pfam" id="PF04082">
    <property type="entry name" value="Fungal_trans"/>
    <property type="match status" value="1"/>
</dbReference>
<feature type="compositionally biased region" description="Polar residues" evidence="6">
    <location>
        <begin position="254"/>
        <end position="270"/>
    </location>
</feature>
<dbReference type="InterPro" id="IPR001138">
    <property type="entry name" value="Zn2Cys6_DnaBD"/>
</dbReference>
<keyword evidence="9" id="KW-1185">Reference proteome</keyword>
<dbReference type="GO" id="GO:0000981">
    <property type="term" value="F:DNA-binding transcription factor activity, RNA polymerase II-specific"/>
    <property type="evidence" value="ECO:0007669"/>
    <property type="project" value="InterPro"/>
</dbReference>
<dbReference type="GO" id="GO:0005634">
    <property type="term" value="C:nucleus"/>
    <property type="evidence" value="ECO:0007669"/>
    <property type="project" value="UniProtKB-SubCell"/>
</dbReference>
<dbReference type="PROSITE" id="PS00463">
    <property type="entry name" value="ZN2_CY6_FUNGAL_1"/>
    <property type="match status" value="1"/>
</dbReference>